<feature type="non-terminal residue" evidence="1">
    <location>
        <position position="116"/>
    </location>
</feature>
<sequence>MTMTANSPSSLGESTTLSRVAYESIAQQNMTGIDISDMEIMAVARIWAGDKAGRPARSRIKMVFSSLVLSHAACPPWGWSPPFAKLRGFSSASRFRDAPSGRISIIIVFLTHIVIF</sequence>
<dbReference type="EMBL" id="JAGMUX010000003">
    <property type="protein sequence ID" value="KAH7265734.1"/>
    <property type="molecule type" value="Genomic_DNA"/>
</dbReference>
<dbReference type="GeneID" id="70230918"/>
<dbReference type="AlphaFoldDB" id="A0A9P9HZY0"/>
<organism evidence="1 2">
    <name type="scientific">Fusarium redolens</name>
    <dbReference type="NCBI Taxonomy" id="48865"/>
    <lineage>
        <taxon>Eukaryota</taxon>
        <taxon>Fungi</taxon>
        <taxon>Dikarya</taxon>
        <taxon>Ascomycota</taxon>
        <taxon>Pezizomycotina</taxon>
        <taxon>Sordariomycetes</taxon>
        <taxon>Hypocreomycetidae</taxon>
        <taxon>Hypocreales</taxon>
        <taxon>Nectriaceae</taxon>
        <taxon>Fusarium</taxon>
        <taxon>Fusarium redolens species complex</taxon>
    </lineage>
</organism>
<comment type="caution">
    <text evidence="1">The sequence shown here is derived from an EMBL/GenBank/DDBJ whole genome shotgun (WGS) entry which is preliminary data.</text>
</comment>
<protein>
    <submittedName>
        <fullName evidence="1">Uncharacterized protein</fullName>
    </submittedName>
</protein>
<reference evidence="1" key="1">
    <citation type="journal article" date="2021" name="Nat. Commun.">
        <title>Genetic determinants of endophytism in the Arabidopsis root mycobiome.</title>
        <authorList>
            <person name="Mesny F."/>
            <person name="Miyauchi S."/>
            <person name="Thiergart T."/>
            <person name="Pickel B."/>
            <person name="Atanasova L."/>
            <person name="Karlsson M."/>
            <person name="Huettel B."/>
            <person name="Barry K.W."/>
            <person name="Haridas S."/>
            <person name="Chen C."/>
            <person name="Bauer D."/>
            <person name="Andreopoulos W."/>
            <person name="Pangilinan J."/>
            <person name="LaButti K."/>
            <person name="Riley R."/>
            <person name="Lipzen A."/>
            <person name="Clum A."/>
            <person name="Drula E."/>
            <person name="Henrissat B."/>
            <person name="Kohler A."/>
            <person name="Grigoriev I.V."/>
            <person name="Martin F.M."/>
            <person name="Hacquard S."/>
        </authorList>
    </citation>
    <scope>NUCLEOTIDE SEQUENCE</scope>
    <source>
        <strain evidence="1">MPI-CAGE-AT-0023</strain>
    </source>
</reference>
<keyword evidence="2" id="KW-1185">Reference proteome</keyword>
<dbReference type="RefSeq" id="XP_046054469.1">
    <property type="nucleotide sequence ID" value="XM_046200964.1"/>
</dbReference>
<accession>A0A9P9HZY0</accession>
<evidence type="ECO:0000313" key="2">
    <source>
        <dbReference type="Proteomes" id="UP000720189"/>
    </source>
</evidence>
<dbReference type="OrthoDB" id="4505928at2759"/>
<gene>
    <name evidence="1" type="ORF">BKA55DRAFT_719407</name>
</gene>
<evidence type="ECO:0000313" key="1">
    <source>
        <dbReference type="EMBL" id="KAH7265734.1"/>
    </source>
</evidence>
<proteinExistence type="predicted"/>
<dbReference type="Proteomes" id="UP000720189">
    <property type="component" value="Unassembled WGS sequence"/>
</dbReference>
<name>A0A9P9HZY0_FUSRE</name>